<sequence>MRKSMLACCKMYISESRNALALESIEKAAGMHPEAIIVNRFKDESYNRVGYTLVSAFFRESPTQNCALREAVFSMAEAALQSIDLAKHIGSHPRLGVVDHICFHPLGEVSLDQVSALAKSVAADIGSKLQVPTFLYGAAHEEERALDSIRRELGYFRSNLSFRPEFFEVKPDAGPSRLNPANGVVVVGATRWVQNYNVPIWCTNMEVVRRIARRVSGRGGGLETVQALALAHGEGCVEVACNLLDPGKVWADQIQSEIQRMAAVEGIRVGQGYFTDFSEEKIVETYLKLISNE</sequence>
<dbReference type="InterPro" id="IPR012886">
    <property type="entry name" value="Formiminotransferase_N"/>
</dbReference>
<feature type="domain" description="Formiminotransferase C-terminal subdomain" evidence="3">
    <location>
        <begin position="196"/>
        <end position="286"/>
    </location>
</feature>
<evidence type="ECO:0000256" key="2">
    <source>
        <dbReference type="ARBA" id="ARBA00022679"/>
    </source>
</evidence>
<dbReference type="SMART" id="SM01222">
    <property type="entry name" value="FTCD_N"/>
    <property type="match status" value="1"/>
</dbReference>
<dbReference type="EMBL" id="JADCNM010000012">
    <property type="protein sequence ID" value="KAG0459073.1"/>
    <property type="molecule type" value="Genomic_DNA"/>
</dbReference>
<evidence type="ECO:0000313" key="6">
    <source>
        <dbReference type="Proteomes" id="UP000639772"/>
    </source>
</evidence>
<dbReference type="InterPro" id="IPR022384">
    <property type="entry name" value="FormiminoTrfase_cat_dom_sf"/>
</dbReference>
<dbReference type="Gene3D" id="3.30.990.10">
    <property type="entry name" value="Formiminotransferase, N-terminal subdomain"/>
    <property type="match status" value="1"/>
</dbReference>
<dbReference type="InterPro" id="IPR037070">
    <property type="entry name" value="Formiminotransferase_C_sf"/>
</dbReference>
<dbReference type="GO" id="GO:0005542">
    <property type="term" value="F:folic acid binding"/>
    <property type="evidence" value="ECO:0007669"/>
    <property type="project" value="InterPro"/>
</dbReference>
<evidence type="ECO:0000259" key="3">
    <source>
        <dbReference type="SMART" id="SM01221"/>
    </source>
</evidence>
<organism evidence="5 6">
    <name type="scientific">Vanilla planifolia</name>
    <name type="common">Vanilla</name>
    <dbReference type="NCBI Taxonomy" id="51239"/>
    <lineage>
        <taxon>Eukaryota</taxon>
        <taxon>Viridiplantae</taxon>
        <taxon>Streptophyta</taxon>
        <taxon>Embryophyta</taxon>
        <taxon>Tracheophyta</taxon>
        <taxon>Spermatophyta</taxon>
        <taxon>Magnoliopsida</taxon>
        <taxon>Liliopsida</taxon>
        <taxon>Asparagales</taxon>
        <taxon>Orchidaceae</taxon>
        <taxon>Vanilloideae</taxon>
        <taxon>Vanilleae</taxon>
        <taxon>Vanilla</taxon>
    </lineage>
</organism>
<dbReference type="GO" id="GO:0030409">
    <property type="term" value="F:glutamate formimidoyltransferase activity"/>
    <property type="evidence" value="ECO:0007669"/>
    <property type="project" value="UniProtKB-EC"/>
</dbReference>
<dbReference type="PANTHER" id="PTHR12234">
    <property type="entry name" value="FORMIMINOTRANSFERASE-CYCLODEAMINASE"/>
    <property type="match status" value="1"/>
</dbReference>
<proteinExistence type="predicted"/>
<dbReference type="InterPro" id="IPR037064">
    <property type="entry name" value="Formiminotransferase_N_sf"/>
</dbReference>
<name>A0A835PUB0_VANPL</name>
<dbReference type="OrthoDB" id="48036at2759"/>
<dbReference type="PANTHER" id="PTHR12234:SF1">
    <property type="entry name" value="FORMIMINOTRANSFERASE N-TERMINAL SUBDOMAIN-CONTAINING PROTEIN"/>
    <property type="match status" value="1"/>
</dbReference>
<dbReference type="AlphaFoldDB" id="A0A835PUB0"/>
<evidence type="ECO:0000313" key="5">
    <source>
        <dbReference type="EMBL" id="KAG0459073.1"/>
    </source>
</evidence>
<comment type="caution">
    <text evidence="5">The sequence shown here is derived from an EMBL/GenBank/DDBJ whole genome shotgun (WGS) entry which is preliminary data.</text>
</comment>
<dbReference type="SUPFAM" id="SSF55116">
    <property type="entry name" value="Formiminotransferase domain of formiminotransferase-cyclodeaminase"/>
    <property type="match status" value="2"/>
</dbReference>
<dbReference type="InterPro" id="IPR013802">
    <property type="entry name" value="Formiminotransferase_C"/>
</dbReference>
<dbReference type="EC" id="2.1.2.5" evidence="1"/>
<evidence type="ECO:0000256" key="1">
    <source>
        <dbReference type="ARBA" id="ARBA00012252"/>
    </source>
</evidence>
<evidence type="ECO:0000259" key="4">
    <source>
        <dbReference type="SMART" id="SM01222"/>
    </source>
</evidence>
<dbReference type="Pfam" id="PF07837">
    <property type="entry name" value="FTCD_N"/>
    <property type="match status" value="1"/>
</dbReference>
<dbReference type="InterPro" id="IPR051623">
    <property type="entry name" value="FTCD"/>
</dbReference>
<dbReference type="Proteomes" id="UP000639772">
    <property type="component" value="Chromosome 12"/>
</dbReference>
<protein>
    <recommendedName>
        <fullName evidence="1">glutamate formimidoyltransferase</fullName>
        <ecNumber evidence="1">2.1.2.5</ecNumber>
    </recommendedName>
</protein>
<accession>A0A835PUB0</accession>
<gene>
    <name evidence="5" type="ORF">HPP92_022201</name>
</gene>
<keyword evidence="2" id="KW-0808">Transferase</keyword>
<feature type="domain" description="Formiminotransferase N-terminal subdomain" evidence="4">
    <location>
        <begin position="5"/>
        <end position="191"/>
    </location>
</feature>
<reference evidence="5 6" key="1">
    <citation type="journal article" date="2020" name="Nat. Food">
        <title>A phased Vanilla planifolia genome enables genetic improvement of flavour and production.</title>
        <authorList>
            <person name="Hasing T."/>
            <person name="Tang H."/>
            <person name="Brym M."/>
            <person name="Khazi F."/>
            <person name="Huang T."/>
            <person name="Chambers A.H."/>
        </authorList>
    </citation>
    <scope>NUCLEOTIDE SEQUENCE [LARGE SCALE GENOMIC DNA]</scope>
    <source>
        <tissue evidence="5">Leaf</tissue>
    </source>
</reference>
<dbReference type="SMART" id="SM01221">
    <property type="entry name" value="FTCD"/>
    <property type="match status" value="1"/>
</dbReference>
<dbReference type="Gene3D" id="3.30.70.670">
    <property type="entry name" value="Formiminotransferase, C-terminal subdomain"/>
    <property type="match status" value="1"/>
</dbReference>